<dbReference type="AlphaFoldDB" id="A0AAN8K9Z6"/>
<keyword evidence="2" id="KW-1185">Reference proteome</keyword>
<gene>
    <name evidence="1" type="ORF">SNE40_000175</name>
</gene>
<dbReference type="EMBL" id="JAZGQO010000001">
    <property type="protein sequence ID" value="KAK6194559.1"/>
    <property type="molecule type" value="Genomic_DNA"/>
</dbReference>
<proteinExistence type="predicted"/>
<evidence type="ECO:0000313" key="1">
    <source>
        <dbReference type="EMBL" id="KAK6194559.1"/>
    </source>
</evidence>
<organism evidence="1 2">
    <name type="scientific">Patella caerulea</name>
    <name type="common">Rayed Mediterranean limpet</name>
    <dbReference type="NCBI Taxonomy" id="87958"/>
    <lineage>
        <taxon>Eukaryota</taxon>
        <taxon>Metazoa</taxon>
        <taxon>Spiralia</taxon>
        <taxon>Lophotrochozoa</taxon>
        <taxon>Mollusca</taxon>
        <taxon>Gastropoda</taxon>
        <taxon>Patellogastropoda</taxon>
        <taxon>Patelloidea</taxon>
        <taxon>Patellidae</taxon>
        <taxon>Patella</taxon>
    </lineage>
</organism>
<protein>
    <submittedName>
        <fullName evidence="1">Uncharacterized protein</fullName>
    </submittedName>
</protein>
<evidence type="ECO:0000313" key="2">
    <source>
        <dbReference type="Proteomes" id="UP001347796"/>
    </source>
</evidence>
<sequence length="104" mass="11733">MLVKQIETLEKRDGPTVSTSFNVDGVESQDDGVDGADYYIQGLPWCIFTRKTEKTDTEPTLGIHLYLRKTDDTADIKSCQASRRLTLINIKDKQQSVNDYTSNS</sequence>
<accession>A0AAN8K9Z6</accession>
<reference evidence="1 2" key="1">
    <citation type="submission" date="2024-01" db="EMBL/GenBank/DDBJ databases">
        <title>The genome of the rayed Mediterranean limpet Patella caerulea (Linnaeus, 1758).</title>
        <authorList>
            <person name="Anh-Thu Weber A."/>
            <person name="Halstead-Nussloch G."/>
        </authorList>
    </citation>
    <scope>NUCLEOTIDE SEQUENCE [LARGE SCALE GENOMIC DNA]</scope>
    <source>
        <strain evidence="1">AATW-2023a</strain>
        <tissue evidence="1">Whole specimen</tissue>
    </source>
</reference>
<name>A0AAN8K9Z6_PATCE</name>
<dbReference type="Proteomes" id="UP001347796">
    <property type="component" value="Unassembled WGS sequence"/>
</dbReference>
<comment type="caution">
    <text evidence="1">The sequence shown here is derived from an EMBL/GenBank/DDBJ whole genome shotgun (WGS) entry which is preliminary data.</text>
</comment>